<evidence type="ECO:0000256" key="1">
    <source>
        <dbReference type="SAM" id="MobiDB-lite"/>
    </source>
</evidence>
<gene>
    <name evidence="2" type="ORF">MERR_LOCUS17829</name>
</gene>
<accession>A0A6D2J089</accession>
<evidence type="ECO:0000313" key="2">
    <source>
        <dbReference type="EMBL" id="CAA7030594.1"/>
    </source>
</evidence>
<feature type="compositionally biased region" description="Polar residues" evidence="1">
    <location>
        <begin position="1"/>
        <end position="21"/>
    </location>
</feature>
<keyword evidence="3" id="KW-1185">Reference proteome</keyword>
<name>A0A6D2J089_9BRAS</name>
<feature type="region of interest" description="Disordered" evidence="1">
    <location>
        <begin position="1"/>
        <end position="35"/>
    </location>
</feature>
<dbReference type="EMBL" id="CACVBM020001096">
    <property type="protein sequence ID" value="CAA7030594.1"/>
    <property type="molecule type" value="Genomic_DNA"/>
</dbReference>
<organism evidence="2 3">
    <name type="scientific">Microthlaspi erraticum</name>
    <dbReference type="NCBI Taxonomy" id="1685480"/>
    <lineage>
        <taxon>Eukaryota</taxon>
        <taxon>Viridiplantae</taxon>
        <taxon>Streptophyta</taxon>
        <taxon>Embryophyta</taxon>
        <taxon>Tracheophyta</taxon>
        <taxon>Spermatophyta</taxon>
        <taxon>Magnoliopsida</taxon>
        <taxon>eudicotyledons</taxon>
        <taxon>Gunneridae</taxon>
        <taxon>Pentapetalae</taxon>
        <taxon>rosids</taxon>
        <taxon>malvids</taxon>
        <taxon>Brassicales</taxon>
        <taxon>Brassicaceae</taxon>
        <taxon>Coluteocarpeae</taxon>
        <taxon>Microthlaspi</taxon>
    </lineage>
</organism>
<dbReference type="Proteomes" id="UP000467841">
    <property type="component" value="Unassembled WGS sequence"/>
</dbReference>
<sequence length="102" mass="11557">MVEVNTGGSQPLDTGQNSSSHVPLRPRQQHTDAELDDMRRNKICFKCKGPFYKGHPCSKRELQVLTVINGFPMEVLDQDLGELQEENNKLIGDLMEFSPHYA</sequence>
<protein>
    <submittedName>
        <fullName evidence="2">Uncharacterized protein</fullName>
    </submittedName>
</protein>
<proteinExistence type="predicted"/>
<comment type="caution">
    <text evidence="2">The sequence shown here is derived from an EMBL/GenBank/DDBJ whole genome shotgun (WGS) entry which is preliminary data.</text>
</comment>
<reference evidence="2" key="1">
    <citation type="submission" date="2020-01" db="EMBL/GenBank/DDBJ databases">
        <authorList>
            <person name="Mishra B."/>
        </authorList>
    </citation>
    <scope>NUCLEOTIDE SEQUENCE [LARGE SCALE GENOMIC DNA]</scope>
</reference>
<dbReference type="AlphaFoldDB" id="A0A6D2J089"/>
<evidence type="ECO:0000313" key="3">
    <source>
        <dbReference type="Proteomes" id="UP000467841"/>
    </source>
</evidence>